<reference evidence="1" key="1">
    <citation type="submission" date="2021-06" db="EMBL/GenBank/DDBJ databases">
        <authorList>
            <person name="Kallberg Y."/>
            <person name="Tangrot J."/>
            <person name="Rosling A."/>
        </authorList>
    </citation>
    <scope>NUCLEOTIDE SEQUENCE</scope>
    <source>
        <strain evidence="1">CL551</strain>
    </source>
</reference>
<dbReference type="AlphaFoldDB" id="A0A9N9JF12"/>
<feature type="non-terminal residue" evidence="1">
    <location>
        <position position="84"/>
    </location>
</feature>
<feature type="non-terminal residue" evidence="1">
    <location>
        <position position="1"/>
    </location>
</feature>
<evidence type="ECO:0000313" key="2">
    <source>
        <dbReference type="Proteomes" id="UP000789342"/>
    </source>
</evidence>
<organism evidence="1 2">
    <name type="scientific">Acaulospora morrowiae</name>
    <dbReference type="NCBI Taxonomy" id="94023"/>
    <lineage>
        <taxon>Eukaryota</taxon>
        <taxon>Fungi</taxon>
        <taxon>Fungi incertae sedis</taxon>
        <taxon>Mucoromycota</taxon>
        <taxon>Glomeromycotina</taxon>
        <taxon>Glomeromycetes</taxon>
        <taxon>Diversisporales</taxon>
        <taxon>Acaulosporaceae</taxon>
        <taxon>Acaulospora</taxon>
    </lineage>
</organism>
<keyword evidence="2" id="KW-1185">Reference proteome</keyword>
<gene>
    <name evidence="1" type="ORF">AMORRO_LOCUS17045</name>
</gene>
<evidence type="ECO:0000313" key="1">
    <source>
        <dbReference type="EMBL" id="CAG8777559.1"/>
    </source>
</evidence>
<protein>
    <submittedName>
        <fullName evidence="1">11014_t:CDS:1</fullName>
    </submittedName>
</protein>
<dbReference type="EMBL" id="CAJVPV010050297">
    <property type="protein sequence ID" value="CAG8777559.1"/>
    <property type="molecule type" value="Genomic_DNA"/>
</dbReference>
<name>A0A9N9JF12_9GLOM</name>
<accession>A0A9N9JF12</accession>
<dbReference type="Proteomes" id="UP000789342">
    <property type="component" value="Unassembled WGS sequence"/>
</dbReference>
<comment type="caution">
    <text evidence="1">The sequence shown here is derived from an EMBL/GenBank/DDBJ whole genome shotgun (WGS) entry which is preliminary data.</text>
</comment>
<sequence length="84" mass="9808">KEQIDRVWDQVTGHMELEEEKVKDLTREHFDQQNRIRKDKYKLIESISKEELKEVIKGIANGKTAGASAISYEMLKNCGEKEQD</sequence>
<proteinExistence type="predicted"/>